<name>A0AAV1RU46_9ROSI</name>
<evidence type="ECO:0000313" key="3">
    <source>
        <dbReference type="EMBL" id="CAK7340216.1"/>
    </source>
</evidence>
<dbReference type="AlphaFoldDB" id="A0AAV1RU46"/>
<dbReference type="PANTHER" id="PTHR10426:SF106">
    <property type="entry name" value="PROTEIN STRICTOSIDINE SYNTHASE-LIKE 3"/>
    <property type="match status" value="1"/>
</dbReference>
<keyword evidence="1" id="KW-0472">Membrane</keyword>
<accession>A0AAV1RU46</accession>
<protein>
    <submittedName>
        <fullName evidence="3">Uncharacterized protein</fullName>
    </submittedName>
</protein>
<keyword evidence="1" id="KW-1133">Transmembrane helix</keyword>
<dbReference type="GO" id="GO:0012505">
    <property type="term" value="C:endomembrane system"/>
    <property type="evidence" value="ECO:0007669"/>
    <property type="project" value="TreeGrafter"/>
</dbReference>
<keyword evidence="1" id="KW-0812">Transmembrane</keyword>
<feature type="signal peptide" evidence="2">
    <location>
        <begin position="1"/>
        <end position="20"/>
    </location>
</feature>
<evidence type="ECO:0000256" key="2">
    <source>
        <dbReference type="SAM" id="SignalP"/>
    </source>
</evidence>
<reference evidence="3 4" key="1">
    <citation type="submission" date="2024-01" db="EMBL/GenBank/DDBJ databases">
        <authorList>
            <person name="Waweru B."/>
        </authorList>
    </citation>
    <scope>NUCLEOTIDE SEQUENCE [LARGE SCALE GENOMIC DNA]</scope>
</reference>
<dbReference type="Pfam" id="PF20067">
    <property type="entry name" value="SSL_N"/>
    <property type="match status" value="1"/>
</dbReference>
<keyword evidence="4" id="KW-1185">Reference proteome</keyword>
<sequence>MSSKLFITATILVLISALIAIDHEFLYQRSVREKTSSGHDQLWKWEALSLDGATGPESFAFDPFGQGPYAGVADGRIIKWEEHERRWIHFAITSQTRLDESAILLSLHIPLLSADATLPMIIQILLLLLIMYLDSS</sequence>
<dbReference type="GO" id="GO:0016787">
    <property type="term" value="F:hydrolase activity"/>
    <property type="evidence" value="ECO:0007669"/>
    <property type="project" value="TreeGrafter"/>
</dbReference>
<comment type="caution">
    <text evidence="3">The sequence shown here is derived from an EMBL/GenBank/DDBJ whole genome shotgun (WGS) entry which is preliminary data.</text>
</comment>
<feature type="transmembrane region" description="Helical" evidence="1">
    <location>
        <begin position="116"/>
        <end position="133"/>
    </location>
</feature>
<proteinExistence type="predicted"/>
<evidence type="ECO:0000256" key="1">
    <source>
        <dbReference type="SAM" id="Phobius"/>
    </source>
</evidence>
<feature type="chain" id="PRO_5044010377" evidence="2">
    <location>
        <begin position="21"/>
        <end position="136"/>
    </location>
</feature>
<organism evidence="3 4">
    <name type="scientific">Dovyalis caffra</name>
    <dbReference type="NCBI Taxonomy" id="77055"/>
    <lineage>
        <taxon>Eukaryota</taxon>
        <taxon>Viridiplantae</taxon>
        <taxon>Streptophyta</taxon>
        <taxon>Embryophyta</taxon>
        <taxon>Tracheophyta</taxon>
        <taxon>Spermatophyta</taxon>
        <taxon>Magnoliopsida</taxon>
        <taxon>eudicotyledons</taxon>
        <taxon>Gunneridae</taxon>
        <taxon>Pentapetalae</taxon>
        <taxon>rosids</taxon>
        <taxon>fabids</taxon>
        <taxon>Malpighiales</taxon>
        <taxon>Salicaceae</taxon>
        <taxon>Flacourtieae</taxon>
        <taxon>Dovyalis</taxon>
    </lineage>
</organism>
<keyword evidence="2" id="KW-0732">Signal</keyword>
<dbReference type="Gene3D" id="2.120.10.30">
    <property type="entry name" value="TolB, C-terminal domain"/>
    <property type="match status" value="1"/>
</dbReference>
<dbReference type="PANTHER" id="PTHR10426">
    <property type="entry name" value="STRICTOSIDINE SYNTHASE-RELATED"/>
    <property type="match status" value="1"/>
</dbReference>
<evidence type="ECO:0000313" key="4">
    <source>
        <dbReference type="Proteomes" id="UP001314170"/>
    </source>
</evidence>
<dbReference type="InterPro" id="IPR011042">
    <property type="entry name" value="6-blade_b-propeller_TolB-like"/>
</dbReference>
<dbReference type="Proteomes" id="UP001314170">
    <property type="component" value="Unassembled WGS sequence"/>
</dbReference>
<gene>
    <name evidence="3" type="ORF">DCAF_LOCUS15297</name>
</gene>
<dbReference type="EMBL" id="CAWUPB010001159">
    <property type="protein sequence ID" value="CAK7340216.1"/>
    <property type="molecule type" value="Genomic_DNA"/>
</dbReference>